<dbReference type="AlphaFoldDB" id="A0A9N9JI94"/>
<dbReference type="EMBL" id="CAJVPY010022908">
    <property type="protein sequence ID" value="CAG8783964.1"/>
    <property type="molecule type" value="Genomic_DNA"/>
</dbReference>
<proteinExistence type="predicted"/>
<evidence type="ECO:0000313" key="1">
    <source>
        <dbReference type="EMBL" id="CAG8783964.1"/>
    </source>
</evidence>
<keyword evidence="2" id="KW-1185">Reference proteome</keyword>
<name>A0A9N9JI94_9GLOM</name>
<evidence type="ECO:0000313" key="2">
    <source>
        <dbReference type="Proteomes" id="UP000789405"/>
    </source>
</evidence>
<feature type="non-terminal residue" evidence="1">
    <location>
        <position position="1"/>
    </location>
</feature>
<reference evidence="1" key="1">
    <citation type="submission" date="2021-06" db="EMBL/GenBank/DDBJ databases">
        <authorList>
            <person name="Kallberg Y."/>
            <person name="Tangrot J."/>
            <person name="Rosling A."/>
        </authorList>
    </citation>
    <scope>NUCLEOTIDE SEQUENCE</scope>
    <source>
        <strain evidence="1">MA453B</strain>
    </source>
</reference>
<gene>
    <name evidence="1" type="ORF">DERYTH_LOCUS20017</name>
</gene>
<organism evidence="1 2">
    <name type="scientific">Dentiscutata erythropus</name>
    <dbReference type="NCBI Taxonomy" id="1348616"/>
    <lineage>
        <taxon>Eukaryota</taxon>
        <taxon>Fungi</taxon>
        <taxon>Fungi incertae sedis</taxon>
        <taxon>Mucoromycota</taxon>
        <taxon>Glomeromycotina</taxon>
        <taxon>Glomeromycetes</taxon>
        <taxon>Diversisporales</taxon>
        <taxon>Gigasporaceae</taxon>
        <taxon>Dentiscutata</taxon>
    </lineage>
</organism>
<accession>A0A9N9JI94</accession>
<sequence>FALHNHSHNLSTIMDSDSSIITDPESSLVIDDYNEIYDVLPSPELETNFD</sequence>
<comment type="caution">
    <text evidence="1">The sequence shown here is derived from an EMBL/GenBank/DDBJ whole genome shotgun (WGS) entry which is preliminary data.</text>
</comment>
<protein>
    <submittedName>
        <fullName evidence="1">23303_t:CDS:1</fullName>
    </submittedName>
</protein>
<dbReference type="Proteomes" id="UP000789405">
    <property type="component" value="Unassembled WGS sequence"/>
</dbReference>